<feature type="coiled-coil region" evidence="1">
    <location>
        <begin position="387"/>
        <end position="524"/>
    </location>
</feature>
<evidence type="ECO:0000256" key="2">
    <source>
        <dbReference type="SAM" id="MobiDB-lite"/>
    </source>
</evidence>
<feature type="compositionally biased region" description="Basic and acidic residues" evidence="2">
    <location>
        <begin position="87"/>
        <end position="100"/>
    </location>
</feature>
<dbReference type="PANTHER" id="PTHR47491">
    <property type="entry name" value="CAP-GLY DOMAIN LINKER"/>
    <property type="match status" value="1"/>
</dbReference>
<feature type="region of interest" description="Disordered" evidence="2">
    <location>
        <begin position="1"/>
        <end position="25"/>
    </location>
</feature>
<keyword evidence="5" id="KW-1185">Reference proteome</keyword>
<dbReference type="Proteomes" id="UP001153076">
    <property type="component" value="Unassembled WGS sequence"/>
</dbReference>
<feature type="domain" description="DUF7653" evidence="3">
    <location>
        <begin position="585"/>
        <end position="705"/>
    </location>
</feature>
<dbReference type="PANTHER" id="PTHR47491:SF5">
    <property type="entry name" value="CAP-GLY DOMAIN LINKER"/>
    <property type="match status" value="1"/>
</dbReference>
<feature type="region of interest" description="Disordered" evidence="2">
    <location>
        <begin position="45"/>
        <end position="116"/>
    </location>
</feature>
<feature type="coiled-coil region" evidence="1">
    <location>
        <begin position="847"/>
        <end position="874"/>
    </location>
</feature>
<comment type="caution">
    <text evidence="4">The sequence shown here is derived from an EMBL/GenBank/DDBJ whole genome shotgun (WGS) entry which is preliminary data.</text>
</comment>
<feature type="compositionally biased region" description="Basic and acidic residues" evidence="2">
    <location>
        <begin position="197"/>
        <end position="206"/>
    </location>
</feature>
<feature type="compositionally biased region" description="Low complexity" evidence="2">
    <location>
        <begin position="155"/>
        <end position="173"/>
    </location>
</feature>
<dbReference type="Gene3D" id="1.10.287.1490">
    <property type="match status" value="1"/>
</dbReference>
<evidence type="ECO:0000313" key="5">
    <source>
        <dbReference type="Proteomes" id="UP001153076"/>
    </source>
</evidence>
<feature type="region of interest" description="Disordered" evidence="2">
    <location>
        <begin position="190"/>
        <end position="215"/>
    </location>
</feature>
<feature type="compositionally biased region" description="Basic and acidic residues" evidence="2">
    <location>
        <begin position="14"/>
        <end position="25"/>
    </location>
</feature>
<dbReference type="EMBL" id="JAKOGI010000019">
    <property type="protein sequence ID" value="KAJ8449711.1"/>
    <property type="molecule type" value="Genomic_DNA"/>
</dbReference>
<organism evidence="4 5">
    <name type="scientific">Carnegiea gigantea</name>
    <dbReference type="NCBI Taxonomy" id="171969"/>
    <lineage>
        <taxon>Eukaryota</taxon>
        <taxon>Viridiplantae</taxon>
        <taxon>Streptophyta</taxon>
        <taxon>Embryophyta</taxon>
        <taxon>Tracheophyta</taxon>
        <taxon>Spermatophyta</taxon>
        <taxon>Magnoliopsida</taxon>
        <taxon>eudicotyledons</taxon>
        <taxon>Gunneridae</taxon>
        <taxon>Pentapetalae</taxon>
        <taxon>Caryophyllales</taxon>
        <taxon>Cactineae</taxon>
        <taxon>Cactaceae</taxon>
        <taxon>Cactoideae</taxon>
        <taxon>Echinocereeae</taxon>
        <taxon>Carnegiea</taxon>
    </lineage>
</organism>
<dbReference type="Pfam" id="PF24670">
    <property type="entry name" value="DUF7653"/>
    <property type="match status" value="1"/>
</dbReference>
<feature type="coiled-coil region" evidence="1">
    <location>
        <begin position="756"/>
        <end position="818"/>
    </location>
</feature>
<sequence>MKKFLFFKSSSNGGEDHEMSKTMRDKKHYVETRWKTMVSGNLEKKFQNAERFSPMSERKSSERNTMARRSIVLRRSRSLSMSSGADENGRLGKEDLSDLRNRRKFPSSSNGASAPLSDCSEWQFQYTDRDSKPEKYNQPTIQMPGDEVLFDRACSVPSYSSSPQSSSGSTSIPGQVLDLYVDGEHHQQMKFGIGDQRSSKSTDLLKGRSHSSSNLFVSSHDVSRDLLGSKSQHESPRKLAKDVVEKLLKLEQFCDSKPGYEHLDGHRYFSVDGGSGKGSPCPDVNSEDNLSSKKRAPFLRRECQDSSSQKEDDTDSVLRRKLEETKQRAMILSRELSHDSSFEYYSSNLSALPMSRDQLEEERKLSLEISDQLQGRIAERTAARAAVAAAKEAMNSMVLKLKREKDELEYCFHRELDRRADEWASKVQELQSEERRLRDQERELSEQNVSLQKEVSSYYTKEQEYNDRLSQMQADLKDTRAKMDQARSDNEGLQRELSEIQDKLKVAEDTGSFMERNYKEKEKENTGLMKLVARLQGTCSQQERTIDGLRQSLTLETEKQQTSDKVGKLTLNLQMEQLRLTEVEQALRRQLETCRVESESLRHENIYLFERLNGIGRAARPSVLKLDQELESYIQCLNNMGLSLLNDSTQMCTKLLDVLKSKTAHDGFLGAHSLVEYDMKIQGFKQGAQQLERSLAKAASVLKEKGELESSVCYDSDSSDTSNGRFQNRDKKVLEDDLKSELKAECLLTCMLKERLYSKEKEIEQLQAELASALRNHDVLQSEIQGAFDTISCMNHKMKNLELEMIKKDGMIKQLEGEVWSQAEKLSSTKGVLSKVTQERDLMWEEVKQYSEKNMLLNCEINSLKKKIEALEEDTLLKDGQISILKDSLNKSQPFVAAFGLDHRENFRL</sequence>
<dbReference type="OrthoDB" id="1938127at2759"/>
<evidence type="ECO:0000313" key="4">
    <source>
        <dbReference type="EMBL" id="KAJ8449711.1"/>
    </source>
</evidence>
<evidence type="ECO:0000259" key="3">
    <source>
        <dbReference type="Pfam" id="PF24670"/>
    </source>
</evidence>
<reference evidence="4" key="1">
    <citation type="submission" date="2022-04" db="EMBL/GenBank/DDBJ databases">
        <title>Carnegiea gigantea Genome sequencing and assembly v2.</title>
        <authorList>
            <person name="Copetti D."/>
            <person name="Sanderson M.J."/>
            <person name="Burquez A."/>
            <person name="Wojciechowski M.F."/>
        </authorList>
    </citation>
    <scope>NUCLEOTIDE SEQUENCE</scope>
    <source>
        <strain evidence="4">SGP5-SGP5p</strain>
        <tissue evidence="4">Aerial part</tissue>
    </source>
</reference>
<name>A0A9Q1KRU7_9CARY</name>
<gene>
    <name evidence="4" type="ORF">Cgig2_001367</name>
</gene>
<feature type="region of interest" description="Disordered" evidence="2">
    <location>
        <begin position="271"/>
        <end position="319"/>
    </location>
</feature>
<feature type="region of interest" description="Disordered" evidence="2">
    <location>
        <begin position="155"/>
        <end position="174"/>
    </location>
</feature>
<feature type="compositionally biased region" description="Basic and acidic residues" evidence="2">
    <location>
        <begin position="299"/>
        <end position="319"/>
    </location>
</feature>
<proteinExistence type="predicted"/>
<protein>
    <recommendedName>
        <fullName evidence="3">DUF7653 domain-containing protein</fullName>
    </recommendedName>
</protein>
<accession>A0A9Q1KRU7</accession>
<evidence type="ECO:0000256" key="1">
    <source>
        <dbReference type="SAM" id="Coils"/>
    </source>
</evidence>
<dbReference type="AlphaFoldDB" id="A0A9Q1KRU7"/>
<keyword evidence="1" id="KW-0175">Coiled coil</keyword>
<dbReference type="InterPro" id="IPR056070">
    <property type="entry name" value="DUF7653"/>
</dbReference>